<comment type="caution">
    <text evidence="1">The sequence shown here is derived from an EMBL/GenBank/DDBJ whole genome shotgun (WGS) entry which is preliminary data.</text>
</comment>
<dbReference type="EMBL" id="JACMSF010000028">
    <property type="protein sequence ID" value="MBC2904661.1"/>
    <property type="molecule type" value="Genomic_DNA"/>
</dbReference>
<dbReference type="AlphaFoldDB" id="A0A7X1J5M5"/>
<evidence type="ECO:0000313" key="1">
    <source>
        <dbReference type="EMBL" id="MBC2904661.1"/>
    </source>
</evidence>
<name>A0A7X1J5M5_9ACTN</name>
<organism evidence="1 2">
    <name type="scientific">Streptomyces cupreus</name>
    <dbReference type="NCBI Taxonomy" id="2759956"/>
    <lineage>
        <taxon>Bacteria</taxon>
        <taxon>Bacillati</taxon>
        <taxon>Actinomycetota</taxon>
        <taxon>Actinomycetes</taxon>
        <taxon>Kitasatosporales</taxon>
        <taxon>Streptomycetaceae</taxon>
        <taxon>Streptomyces</taxon>
    </lineage>
</organism>
<evidence type="ECO:0000313" key="2">
    <source>
        <dbReference type="Proteomes" id="UP000584670"/>
    </source>
</evidence>
<sequence length="58" mass="6490">MHSFGGTTLTAEELAQFGEEYLAFLSRWHRDPDQASPASWHISVVFHAFPTPERGDAS</sequence>
<dbReference type="RefSeq" id="WP_186284530.1">
    <property type="nucleotide sequence ID" value="NZ_JACMSF010000028.1"/>
</dbReference>
<reference evidence="1 2" key="1">
    <citation type="submission" date="2020-08" db="EMBL/GenBank/DDBJ databases">
        <title>Streptomyces sp. PSKA01 genome sequencing and assembly.</title>
        <authorList>
            <person name="Mandal S."/>
            <person name="Maiti P.K."/>
            <person name="Das P."/>
        </authorList>
    </citation>
    <scope>NUCLEOTIDE SEQUENCE [LARGE SCALE GENOMIC DNA]</scope>
    <source>
        <strain evidence="1 2">PSKA01</strain>
    </source>
</reference>
<protein>
    <submittedName>
        <fullName evidence="1">Uncharacterized protein</fullName>
    </submittedName>
</protein>
<accession>A0A7X1J5M5</accession>
<proteinExistence type="predicted"/>
<dbReference type="Proteomes" id="UP000584670">
    <property type="component" value="Unassembled WGS sequence"/>
</dbReference>
<gene>
    <name evidence="1" type="ORF">H4N64_24245</name>
</gene>
<keyword evidence="2" id="KW-1185">Reference proteome</keyword>